<name>A0AAV1ZP35_9ARAC</name>
<dbReference type="InterPro" id="IPR054465">
    <property type="entry name" value="Integrase_p58-like_C"/>
</dbReference>
<evidence type="ECO:0000313" key="2">
    <source>
        <dbReference type="EMBL" id="CAL1273481.1"/>
    </source>
</evidence>
<sequence length="87" mass="10159">MSRKRKTPCDSEAIDHHFKEGDLVWVCNPKQRRDLSLESRRNYKGPNTVIKKLTDVVYRVQRSPKAKLKVIHFNQPAPYRATNHTSA</sequence>
<reference evidence="2 3" key="1">
    <citation type="submission" date="2024-04" db="EMBL/GenBank/DDBJ databases">
        <authorList>
            <person name="Rising A."/>
            <person name="Reimegard J."/>
            <person name="Sonavane S."/>
            <person name="Akerstrom W."/>
            <person name="Nylinder S."/>
            <person name="Hedman E."/>
            <person name="Kallberg Y."/>
        </authorList>
    </citation>
    <scope>NUCLEOTIDE SEQUENCE [LARGE SCALE GENOMIC DNA]</scope>
</reference>
<evidence type="ECO:0000313" key="3">
    <source>
        <dbReference type="Proteomes" id="UP001497382"/>
    </source>
</evidence>
<keyword evidence="3" id="KW-1185">Reference proteome</keyword>
<accession>A0AAV1ZP35</accession>
<dbReference type="EMBL" id="CAXIEN010000067">
    <property type="protein sequence ID" value="CAL1273481.1"/>
    <property type="molecule type" value="Genomic_DNA"/>
</dbReference>
<dbReference type="Proteomes" id="UP001497382">
    <property type="component" value="Unassembled WGS sequence"/>
</dbReference>
<comment type="caution">
    <text evidence="2">The sequence shown here is derived from an EMBL/GenBank/DDBJ whole genome shotgun (WGS) entry which is preliminary data.</text>
</comment>
<gene>
    <name evidence="2" type="ORF">LARSCL_LOCUS6916</name>
</gene>
<dbReference type="Pfam" id="PF22938">
    <property type="entry name" value="Integrase_p58_C"/>
    <property type="match status" value="1"/>
</dbReference>
<proteinExistence type="predicted"/>
<evidence type="ECO:0000259" key="1">
    <source>
        <dbReference type="Pfam" id="PF22938"/>
    </source>
</evidence>
<protein>
    <recommendedName>
        <fullName evidence="1">Integrase p58-like C-terminal domain-containing protein</fullName>
    </recommendedName>
</protein>
<organism evidence="2 3">
    <name type="scientific">Larinioides sclopetarius</name>
    <dbReference type="NCBI Taxonomy" id="280406"/>
    <lineage>
        <taxon>Eukaryota</taxon>
        <taxon>Metazoa</taxon>
        <taxon>Ecdysozoa</taxon>
        <taxon>Arthropoda</taxon>
        <taxon>Chelicerata</taxon>
        <taxon>Arachnida</taxon>
        <taxon>Araneae</taxon>
        <taxon>Araneomorphae</taxon>
        <taxon>Entelegynae</taxon>
        <taxon>Araneoidea</taxon>
        <taxon>Araneidae</taxon>
        <taxon>Larinioides</taxon>
    </lineage>
</organism>
<dbReference type="AlphaFoldDB" id="A0AAV1ZP35"/>
<feature type="domain" description="Integrase p58-like C-terminal" evidence="1">
    <location>
        <begin position="45"/>
        <end position="74"/>
    </location>
</feature>